<dbReference type="RefSeq" id="WP_119297981.1">
    <property type="nucleotide sequence ID" value="NZ_BHGK01000001.1"/>
</dbReference>
<protein>
    <recommendedName>
        <fullName evidence="1">PTS EIIA type-2 domain-containing protein</fullName>
    </recommendedName>
</protein>
<evidence type="ECO:0000313" key="2">
    <source>
        <dbReference type="EMBL" id="GCA67152.1"/>
    </source>
</evidence>
<name>A0A391PK58_9FIRM</name>
<dbReference type="PANTHER" id="PTHR47738">
    <property type="entry name" value="PTS SYSTEM FRUCTOSE-LIKE EIIA COMPONENT-RELATED"/>
    <property type="match status" value="1"/>
</dbReference>
<dbReference type="InterPro" id="IPR051541">
    <property type="entry name" value="PTS_SugarTrans_NitroReg"/>
</dbReference>
<evidence type="ECO:0000313" key="3">
    <source>
        <dbReference type="Proteomes" id="UP000265643"/>
    </source>
</evidence>
<comment type="caution">
    <text evidence="2">The sequence shown here is derived from an EMBL/GenBank/DDBJ whole genome shotgun (WGS) entry which is preliminary data.</text>
</comment>
<accession>A0A391PK58</accession>
<proteinExistence type="predicted"/>
<dbReference type="InterPro" id="IPR002178">
    <property type="entry name" value="PTS_EIIA_type-2_dom"/>
</dbReference>
<dbReference type="AlphaFoldDB" id="A0A391PK58"/>
<feature type="domain" description="PTS EIIA type-2" evidence="1">
    <location>
        <begin position="4"/>
        <end position="151"/>
    </location>
</feature>
<dbReference type="SUPFAM" id="SSF55804">
    <property type="entry name" value="Phoshotransferase/anion transport protein"/>
    <property type="match status" value="1"/>
</dbReference>
<organism evidence="2 3">
    <name type="scientific">Mediterraneibacter butyricigenes</name>
    <dbReference type="NCBI Taxonomy" id="2316025"/>
    <lineage>
        <taxon>Bacteria</taxon>
        <taxon>Bacillati</taxon>
        <taxon>Bacillota</taxon>
        <taxon>Clostridia</taxon>
        <taxon>Lachnospirales</taxon>
        <taxon>Lachnospiraceae</taxon>
        <taxon>Mediterraneibacter</taxon>
    </lineage>
</organism>
<dbReference type="PROSITE" id="PS51094">
    <property type="entry name" value="PTS_EIIA_TYPE_2"/>
    <property type="match status" value="1"/>
</dbReference>
<keyword evidence="3" id="KW-1185">Reference proteome</keyword>
<dbReference type="PANTHER" id="PTHR47738:SF3">
    <property type="entry name" value="PHOSPHOTRANSFERASE SYSTEM MANNITOL_FRUCTOSE-SPECIFIC IIA DOMAIN CONTAINING PROTEIN"/>
    <property type="match status" value="1"/>
</dbReference>
<evidence type="ECO:0000259" key="1">
    <source>
        <dbReference type="PROSITE" id="PS51094"/>
    </source>
</evidence>
<dbReference type="Gene3D" id="3.40.930.10">
    <property type="entry name" value="Mannitol-specific EII, Chain A"/>
    <property type="match status" value="1"/>
</dbReference>
<dbReference type="EMBL" id="BHGK01000001">
    <property type="protein sequence ID" value="GCA67152.1"/>
    <property type="molecule type" value="Genomic_DNA"/>
</dbReference>
<reference evidence="3" key="1">
    <citation type="submission" date="2018-09" db="EMBL/GenBank/DDBJ databases">
        <title>Draft Genome Sequence of Mediterraneibacter sp. KCTC 15684.</title>
        <authorList>
            <person name="Kim J.S."/>
            <person name="Han K.I."/>
            <person name="Suh M.K."/>
            <person name="Lee K.C."/>
            <person name="Eom M.K."/>
            <person name="Lee J.H."/>
            <person name="Park S.H."/>
            <person name="Kang S.W."/>
            <person name="Park J.E."/>
            <person name="Oh B.S."/>
            <person name="Yu S.Y."/>
            <person name="Choi S.H."/>
            <person name="Lee D.H."/>
            <person name="Yoon H."/>
            <person name="Kim B."/>
            <person name="Yang S.J."/>
            <person name="Lee J.S."/>
        </authorList>
    </citation>
    <scope>NUCLEOTIDE SEQUENCE [LARGE SCALE GENOMIC DNA]</scope>
    <source>
        <strain evidence="3">KCTC 15684</strain>
    </source>
</reference>
<dbReference type="InterPro" id="IPR016152">
    <property type="entry name" value="PTrfase/Anion_transptr"/>
</dbReference>
<dbReference type="Proteomes" id="UP000265643">
    <property type="component" value="Unassembled WGS sequence"/>
</dbReference>
<dbReference type="Pfam" id="PF00359">
    <property type="entry name" value="PTS_EIIA_2"/>
    <property type="match status" value="1"/>
</dbReference>
<gene>
    <name evidence="2" type="ORF">KGMB01110_15880</name>
</gene>
<dbReference type="CDD" id="cd00211">
    <property type="entry name" value="PTS_IIA_fru"/>
    <property type="match status" value="1"/>
</dbReference>
<sequence>MKLLELVKNGFFLISNAGNSDALFEEVYGLLYSEGYVKKEFLAEVKKRERNYPTGLQMGNNNIALPHVDACYVQKNALVICKLKRPIKFKRMDENSQEIEVKIVFFLIISDVSIHVDTISSLTKVWQCENIMNQFNVIETKQELMDCFLANGIN</sequence>